<evidence type="ECO:0000313" key="2">
    <source>
        <dbReference type="Proteomes" id="UP001076464"/>
    </source>
</evidence>
<keyword evidence="2" id="KW-1185">Reference proteome</keyword>
<reference evidence="1" key="1">
    <citation type="submission" date="2022-08" db="EMBL/GenBank/DDBJ databases">
        <title>Genome sequencing of Pelomonas sp. UHG3.</title>
        <authorList>
            <person name="So Y."/>
        </authorList>
    </citation>
    <scope>NUCLEOTIDE SEQUENCE</scope>
    <source>
        <strain evidence="1">UHG3</strain>
    </source>
</reference>
<proteinExistence type="predicted"/>
<protein>
    <submittedName>
        <fullName evidence="1">Cell envelope integrity protein TolA</fullName>
    </submittedName>
</protein>
<name>A0ACC6C7P4_9BURK</name>
<dbReference type="Proteomes" id="UP001076464">
    <property type="component" value="Unassembled WGS sequence"/>
</dbReference>
<dbReference type="EMBL" id="JAPPUY010000001">
    <property type="protein sequence ID" value="MCY4744309.1"/>
    <property type="molecule type" value="Genomic_DNA"/>
</dbReference>
<gene>
    <name evidence="1" type="primary">tolA</name>
    <name evidence="1" type="ORF">NYO99_04930</name>
</gene>
<comment type="caution">
    <text evidence="1">The sequence shown here is derived from an EMBL/GenBank/DDBJ whole genome shotgun (WGS) entry which is preliminary data.</text>
</comment>
<organism evidence="1 2">
    <name type="scientific">Roseateles hydrophilus</name>
    <dbReference type="NCBI Taxonomy" id="2975054"/>
    <lineage>
        <taxon>Bacteria</taxon>
        <taxon>Pseudomonadati</taxon>
        <taxon>Pseudomonadota</taxon>
        <taxon>Betaproteobacteria</taxon>
        <taxon>Burkholderiales</taxon>
        <taxon>Sphaerotilaceae</taxon>
        <taxon>Roseateles</taxon>
    </lineage>
</organism>
<evidence type="ECO:0000313" key="1">
    <source>
        <dbReference type="EMBL" id="MCY4744309.1"/>
    </source>
</evidence>
<sequence>MSTATLRPPEAAGMGRGLLFALAAHGLLLAALSWSVNWRSSSEAAFEAELWSSVPQIAAPREEAPPEPEPEAPKPPEPDRAAQQRAAEEEAAEQREAEIAIAKAKKLKEEKARQEAAKLEREKEAKEKEAKEKAAKDKAAKEKAAKEEQERKKEKAAKDAKEAKLAKEADARREAQRQEFLKRIQGMAGGTPGSTGTAAQNAAPSAGWVGRVKGKVRPLIIYADDGGANPMAEVQVALAPDGRILGSKVLKASGDAEWDRAVLRAVEKAETLPRDTDGRVPPVIILTFRPRE</sequence>
<accession>A0ACC6C7P4</accession>